<feature type="binding site" evidence="9">
    <location>
        <position position="647"/>
    </location>
    <ligand>
        <name>substrate</name>
    </ligand>
</feature>
<dbReference type="InterPro" id="IPR004101">
    <property type="entry name" value="Mur_ligase_C"/>
</dbReference>
<dbReference type="InterPro" id="IPR000821">
    <property type="entry name" value="Ala_racemase"/>
</dbReference>
<evidence type="ECO:0000256" key="10">
    <source>
        <dbReference type="HAMAP-Rule" id="MF_02019"/>
    </source>
</evidence>
<dbReference type="SMART" id="SM01005">
    <property type="entry name" value="Ala_racemase_C"/>
    <property type="match status" value="1"/>
</dbReference>
<dbReference type="InterPro" id="IPR020622">
    <property type="entry name" value="Ala_racemase_pyridoxalP-BS"/>
</dbReference>
<dbReference type="Gene3D" id="2.40.37.10">
    <property type="entry name" value="Lyase, Ornithine Decarboxylase, Chain A, domain 1"/>
    <property type="match status" value="1"/>
</dbReference>
<dbReference type="SUPFAM" id="SSF53244">
    <property type="entry name" value="MurD-like peptide ligases, peptide-binding domain"/>
    <property type="match status" value="1"/>
</dbReference>
<dbReference type="HAMAP" id="MF_01201">
    <property type="entry name" value="Ala_racemase"/>
    <property type="match status" value="1"/>
</dbReference>
<dbReference type="Gene3D" id="3.40.1190.10">
    <property type="entry name" value="Mur-like, catalytic domain"/>
    <property type="match status" value="1"/>
</dbReference>
<keyword evidence="6 9" id="KW-0413">Isomerase</keyword>
<comment type="caution">
    <text evidence="12">The sequence shown here is derived from an EMBL/GenBank/DDBJ whole genome shotgun (WGS) entry which is preliminary data.</text>
</comment>
<comment type="cofactor">
    <cofactor evidence="1 9">
        <name>pyridoxal 5'-phosphate</name>
        <dbReference type="ChEBI" id="CHEBI:597326"/>
    </cofactor>
</comment>
<keyword evidence="4 10" id="KW-0133">Cell shape</keyword>
<comment type="similarity">
    <text evidence="9">Belongs to the alanine racemase family.</text>
</comment>
<dbReference type="PANTHER" id="PTHR30511">
    <property type="entry name" value="ALANINE RACEMASE"/>
    <property type="match status" value="1"/>
</dbReference>
<sequence length="859" mass="94761">MIYLDHLLKATQGTLRQTSKHVHFQAFSHDTRQLSPHEMFVAVRGERGNGHDHVLDAVRKGATGLLLSGQTFQQFSEQAKSVLANEEITIVLVEDTRRALRQYASAILEIWHPTVIAVTGSVGKTSTKEAIATVLARQFTTFRSWQNYNDMLGIPLSLGRLEARHEYAVLELGCDHPGEIAALSRMVRPQIGVLTNISPVQLQYFSSLEHLAFELGTLLTSLPEGGHFFYNQEDPIIRALLEQRVHHAPSTVSCHPFLPAGCAADEQPHVTVGWDGIHGTIKRRRISDEIERGEEEQVTVQLRSQLLGEHQFATMLAAYQIGLSRGIYPSLVEQALTTLKPLPGRLNPLPGIRRSVLLDDTHNAAPASVKAGLQTLSALAGERSQRIAILGDMLHLGEAEAEAHRSIGQEISQYVDYLITRGEWATLIAEEARQAGMDSERIIMTSTHEDAAQAARRILNTLPDSDRCAVILLKGSEETRMERVTELLMARPWEASELLVRQTPGWKKTIFRHAERPTWVEIDLNAIGSNTRHIASLVGPSTQVLVALKADAYGHGALKVARTVLQNGASMLGVATVSEAIPLREAHITAPILVFGYVPRWQMREALRLGVSVTIYSREEAQALSQAAQALDKTVRVHVKVDTGMGRLGVRFEELPAILELVREASQLPGLELEGLYTHFAQSDAEDQSHARMQLARFQGVLEQLEKEGIRPPIVHAANSAATLAIPEARFDMVRPGIAIYGLEPSPFVRLPEGFRPALAFKTQVSQVKWIPTGEGISYGSTYITQRPTLIAVLPVGYADGFRRSPQNWGSVLIHGQEAPLLGRVCMDQCMVDVTHIPQVRMGDEVVLIGRQGGSHAYR</sequence>
<dbReference type="SUPFAM" id="SSF51419">
    <property type="entry name" value="PLP-binding barrel"/>
    <property type="match status" value="1"/>
</dbReference>
<dbReference type="InterPro" id="IPR009006">
    <property type="entry name" value="Ala_racemase/Decarboxylase_C"/>
</dbReference>
<dbReference type="InterPro" id="IPR001608">
    <property type="entry name" value="Ala_racemase_N"/>
</dbReference>
<dbReference type="Pfam" id="PF01168">
    <property type="entry name" value="Ala_racemase_N"/>
    <property type="match status" value="1"/>
</dbReference>
<dbReference type="InterPro" id="IPR036615">
    <property type="entry name" value="Mur_ligase_C_dom_sf"/>
</dbReference>
<evidence type="ECO:0000256" key="5">
    <source>
        <dbReference type="ARBA" id="ARBA00022984"/>
    </source>
</evidence>
<dbReference type="CDD" id="cd00430">
    <property type="entry name" value="PLPDE_III_AR"/>
    <property type="match status" value="1"/>
</dbReference>
<comment type="subcellular location">
    <subcellularLocation>
        <location evidence="10">Cytoplasm</location>
    </subcellularLocation>
</comment>
<dbReference type="PROSITE" id="PS00395">
    <property type="entry name" value="ALANINE_RACEMASE"/>
    <property type="match status" value="1"/>
</dbReference>
<dbReference type="InterPro" id="IPR035911">
    <property type="entry name" value="MurE/MurF_N"/>
</dbReference>
<dbReference type="InterPro" id="IPR000713">
    <property type="entry name" value="Mur_ligase_N"/>
</dbReference>
<evidence type="ECO:0000256" key="8">
    <source>
        <dbReference type="ARBA" id="ARBA00023316"/>
    </source>
</evidence>
<keyword evidence="10" id="KW-0436">Ligase</keyword>
<protein>
    <recommendedName>
        <fullName evidence="9 10">Multifunctional fusion protein</fullName>
    </recommendedName>
    <domain>
        <recommendedName>
            <fullName evidence="10">UDP-N-acetylmuramoyl-tripeptide--D-alanyl-D-alanine ligase</fullName>
            <ecNumber evidence="10">6.3.2.10</ecNumber>
        </recommendedName>
        <alternativeName>
            <fullName evidence="10">D-alanyl-D-alanine-adding enzyme</fullName>
        </alternativeName>
    </domain>
    <domain>
        <recommendedName>
            <fullName evidence="9">Alanine racemase</fullName>
            <ecNumber evidence="9">5.1.1.1</ecNumber>
        </recommendedName>
    </domain>
</protein>
<dbReference type="SUPFAM" id="SSF53623">
    <property type="entry name" value="MurD-like peptide ligases, catalytic domain"/>
    <property type="match status" value="1"/>
</dbReference>
<comment type="function">
    <text evidence="10">Involved in cell wall formation. Catalyzes the final step in the synthesis of UDP-N-acetylmuramoyl-pentapeptide, the precursor of murein.</text>
</comment>
<feature type="active site" description="Proton acceptor; specific for D-alanine" evidence="9">
    <location>
        <position position="549"/>
    </location>
</feature>
<dbReference type="EC" id="5.1.1.1" evidence="9"/>
<name>A0ABQ6FUR3_9CHLR</name>
<keyword evidence="5 10" id="KW-0573">Peptidoglycan synthesis</keyword>
<dbReference type="Gene3D" id="3.90.190.20">
    <property type="entry name" value="Mur ligase, C-terminal domain"/>
    <property type="match status" value="1"/>
</dbReference>
<dbReference type="InterPro" id="IPR011079">
    <property type="entry name" value="Ala_racemase_C"/>
</dbReference>
<proteinExistence type="inferred from homology"/>
<dbReference type="InterPro" id="IPR036565">
    <property type="entry name" value="Mur-like_cat_sf"/>
</dbReference>
<keyword evidence="7 10" id="KW-0131">Cell cycle</keyword>
<keyword evidence="3 9" id="KW-0663">Pyridoxal phosphate</keyword>
<dbReference type="EMBL" id="BSRI01000002">
    <property type="protein sequence ID" value="GLV57388.1"/>
    <property type="molecule type" value="Genomic_DNA"/>
</dbReference>
<feature type="modified residue" description="N6-(pyridoxal phosphate)lysine" evidence="9">
    <location>
        <position position="549"/>
    </location>
</feature>
<accession>A0ABQ6FUR3</accession>
<dbReference type="Proteomes" id="UP001344906">
    <property type="component" value="Unassembled WGS sequence"/>
</dbReference>
<evidence type="ECO:0000256" key="7">
    <source>
        <dbReference type="ARBA" id="ARBA00023306"/>
    </source>
</evidence>
<evidence type="ECO:0000313" key="12">
    <source>
        <dbReference type="EMBL" id="GLV57388.1"/>
    </source>
</evidence>
<comment type="pathway">
    <text evidence="10">Cell wall biogenesis; peptidoglycan biosynthesis.</text>
</comment>
<dbReference type="InterPro" id="IPR029066">
    <property type="entry name" value="PLP-binding_barrel"/>
</dbReference>
<evidence type="ECO:0000256" key="6">
    <source>
        <dbReference type="ARBA" id="ARBA00023235"/>
    </source>
</evidence>
<reference evidence="12 13" key="1">
    <citation type="submission" date="2023-02" db="EMBL/GenBank/DDBJ databases">
        <title>Dictyobacter halimunensis sp. nov., a new member of the class Ktedonobacteria from forest soil in a geothermal area.</title>
        <authorList>
            <person name="Rachmania M.K."/>
            <person name="Ningsih F."/>
            <person name="Sakai Y."/>
            <person name="Yabe S."/>
            <person name="Yokota A."/>
            <person name="Sjamsuridzal W."/>
        </authorList>
    </citation>
    <scope>NUCLEOTIDE SEQUENCE [LARGE SCALE GENOMIC DNA]</scope>
    <source>
        <strain evidence="12 13">S3.2.2.5</strain>
    </source>
</reference>
<comment type="similarity">
    <text evidence="10">Belongs to the MurCDEF family. MurF subfamily.</text>
</comment>
<comment type="catalytic activity">
    <reaction evidence="10">
        <text>D-alanyl-D-alanine + UDP-N-acetyl-alpha-D-muramoyl-L-alanyl-gamma-D-glutamyl-meso-2,6-diaminopimelate + ATP = UDP-N-acetyl-alpha-D-muramoyl-L-alanyl-gamma-D-glutamyl-meso-2,6-diaminopimeloyl-D-alanyl-D-alanine + ADP + phosphate + H(+)</text>
        <dbReference type="Rhea" id="RHEA:28374"/>
        <dbReference type="ChEBI" id="CHEBI:15378"/>
        <dbReference type="ChEBI" id="CHEBI:30616"/>
        <dbReference type="ChEBI" id="CHEBI:43474"/>
        <dbReference type="ChEBI" id="CHEBI:57822"/>
        <dbReference type="ChEBI" id="CHEBI:61386"/>
        <dbReference type="ChEBI" id="CHEBI:83905"/>
        <dbReference type="ChEBI" id="CHEBI:456216"/>
        <dbReference type="EC" id="6.3.2.10"/>
    </reaction>
</comment>
<dbReference type="InterPro" id="IPR013221">
    <property type="entry name" value="Mur_ligase_cen"/>
</dbReference>
<keyword evidence="10" id="KW-0963">Cytoplasm</keyword>
<dbReference type="Gene3D" id="3.20.20.10">
    <property type="entry name" value="Alanine racemase"/>
    <property type="match status" value="1"/>
</dbReference>
<keyword evidence="2 10" id="KW-0132">Cell division</keyword>
<evidence type="ECO:0000313" key="13">
    <source>
        <dbReference type="Proteomes" id="UP001344906"/>
    </source>
</evidence>
<dbReference type="SUPFAM" id="SSF63418">
    <property type="entry name" value="MurE/MurF N-terminal domain"/>
    <property type="match status" value="1"/>
</dbReference>
<comment type="pathway">
    <text evidence="9">Amino-acid biosynthesis; D-alanine biosynthesis; D-alanine from L-alanine: step 1/1.</text>
</comment>
<feature type="binding site" evidence="10">
    <location>
        <begin position="120"/>
        <end position="126"/>
    </location>
    <ligand>
        <name>ATP</name>
        <dbReference type="ChEBI" id="CHEBI:30616"/>
    </ligand>
</feature>
<evidence type="ECO:0000256" key="1">
    <source>
        <dbReference type="ARBA" id="ARBA00001933"/>
    </source>
</evidence>
<dbReference type="Pfam" id="PF00842">
    <property type="entry name" value="Ala_racemase_C"/>
    <property type="match status" value="1"/>
</dbReference>
<keyword evidence="10" id="KW-0067">ATP-binding</keyword>
<dbReference type="RefSeq" id="WP_338253310.1">
    <property type="nucleotide sequence ID" value="NZ_BSRI01000002.1"/>
</dbReference>
<evidence type="ECO:0000256" key="3">
    <source>
        <dbReference type="ARBA" id="ARBA00022898"/>
    </source>
</evidence>
<evidence type="ECO:0000259" key="11">
    <source>
        <dbReference type="SMART" id="SM01005"/>
    </source>
</evidence>
<feature type="active site" description="Proton acceptor; specific for L-alanine" evidence="9">
    <location>
        <position position="779"/>
    </location>
</feature>
<comment type="function">
    <text evidence="9">Catalyzes the interconversion of L-alanine and D-alanine. May also act on other amino acids.</text>
</comment>
<dbReference type="Pfam" id="PF01225">
    <property type="entry name" value="Mur_ligase"/>
    <property type="match status" value="1"/>
</dbReference>
<evidence type="ECO:0000256" key="9">
    <source>
        <dbReference type="HAMAP-Rule" id="MF_01201"/>
    </source>
</evidence>
<dbReference type="PRINTS" id="PR00992">
    <property type="entry name" value="ALARACEMASE"/>
</dbReference>
<keyword evidence="10" id="KW-0547">Nucleotide-binding</keyword>
<dbReference type="Gene3D" id="3.40.1390.10">
    <property type="entry name" value="MurE/MurF, N-terminal domain"/>
    <property type="match status" value="1"/>
</dbReference>
<dbReference type="InterPro" id="IPR005863">
    <property type="entry name" value="UDP-N-AcMur_synth"/>
</dbReference>
<dbReference type="NCBIfam" id="TIGR00492">
    <property type="entry name" value="alr"/>
    <property type="match status" value="1"/>
</dbReference>
<feature type="binding site" evidence="9">
    <location>
        <position position="827"/>
    </location>
    <ligand>
        <name>substrate</name>
    </ligand>
</feature>
<dbReference type="PANTHER" id="PTHR30511:SF0">
    <property type="entry name" value="ALANINE RACEMASE, CATABOLIC-RELATED"/>
    <property type="match status" value="1"/>
</dbReference>
<keyword evidence="8 10" id="KW-0961">Cell wall biogenesis/degradation</keyword>
<keyword evidence="13" id="KW-1185">Reference proteome</keyword>
<dbReference type="HAMAP" id="MF_02019">
    <property type="entry name" value="MurF"/>
    <property type="match status" value="1"/>
</dbReference>
<evidence type="ECO:0000256" key="2">
    <source>
        <dbReference type="ARBA" id="ARBA00022618"/>
    </source>
</evidence>
<gene>
    <name evidence="10" type="primary">murF</name>
    <name evidence="12" type="ORF">KDH_42240</name>
</gene>
<evidence type="ECO:0000256" key="4">
    <source>
        <dbReference type="ARBA" id="ARBA00022960"/>
    </source>
</evidence>
<organism evidence="12 13">
    <name type="scientific">Dictyobacter halimunensis</name>
    <dbReference type="NCBI Taxonomy" id="3026934"/>
    <lineage>
        <taxon>Bacteria</taxon>
        <taxon>Bacillati</taxon>
        <taxon>Chloroflexota</taxon>
        <taxon>Ktedonobacteria</taxon>
        <taxon>Ktedonobacterales</taxon>
        <taxon>Dictyobacteraceae</taxon>
        <taxon>Dictyobacter</taxon>
    </lineage>
</organism>
<dbReference type="EC" id="6.3.2.10" evidence="10"/>
<dbReference type="SUPFAM" id="SSF50621">
    <property type="entry name" value="Alanine racemase C-terminal domain-like"/>
    <property type="match status" value="1"/>
</dbReference>
<dbReference type="Pfam" id="PF02875">
    <property type="entry name" value="Mur_ligase_C"/>
    <property type="match status" value="1"/>
</dbReference>
<comment type="catalytic activity">
    <reaction evidence="9">
        <text>L-alanine = D-alanine</text>
        <dbReference type="Rhea" id="RHEA:20249"/>
        <dbReference type="ChEBI" id="CHEBI:57416"/>
        <dbReference type="ChEBI" id="CHEBI:57972"/>
        <dbReference type="EC" id="5.1.1.1"/>
    </reaction>
</comment>
<feature type="domain" description="Alanine racemase C-terminal" evidence="11">
    <location>
        <begin position="758"/>
        <end position="859"/>
    </location>
</feature>
<dbReference type="Pfam" id="PF08245">
    <property type="entry name" value="Mur_ligase_M"/>
    <property type="match status" value="1"/>
</dbReference>